<proteinExistence type="predicted"/>
<organism evidence="1 2">
    <name type="scientific">Peptoniphilus ovalis</name>
    <dbReference type="NCBI Taxonomy" id="2841503"/>
    <lineage>
        <taxon>Bacteria</taxon>
        <taxon>Bacillati</taxon>
        <taxon>Bacillota</taxon>
        <taxon>Tissierellia</taxon>
        <taxon>Tissierellales</taxon>
        <taxon>Peptoniphilaceae</taxon>
        <taxon>Peptoniphilus</taxon>
    </lineage>
</organism>
<name>A0ABS6FEF8_9FIRM</name>
<gene>
    <name evidence="1" type="ORF">KQI68_01785</name>
</gene>
<dbReference type="PANTHER" id="PTHR31299">
    <property type="entry name" value="ESTERASE, PUTATIVE (AFU_ORTHOLOGUE AFUA_1G05850)-RELATED"/>
    <property type="match status" value="1"/>
</dbReference>
<evidence type="ECO:0000313" key="2">
    <source>
        <dbReference type="Proteomes" id="UP000783742"/>
    </source>
</evidence>
<dbReference type="InterPro" id="IPR007815">
    <property type="entry name" value="Emycin_Estase"/>
</dbReference>
<accession>A0ABS6FEF8</accession>
<dbReference type="PANTHER" id="PTHR31299:SF0">
    <property type="entry name" value="ESTERASE, PUTATIVE (AFU_ORTHOLOGUE AFUA_1G05850)-RELATED"/>
    <property type="match status" value="1"/>
</dbReference>
<dbReference type="CDD" id="cd14728">
    <property type="entry name" value="Ere-like"/>
    <property type="match status" value="1"/>
</dbReference>
<dbReference type="Proteomes" id="UP000783742">
    <property type="component" value="Unassembled WGS sequence"/>
</dbReference>
<evidence type="ECO:0000313" key="1">
    <source>
        <dbReference type="EMBL" id="MBU5668564.1"/>
    </source>
</evidence>
<dbReference type="InterPro" id="IPR052036">
    <property type="entry name" value="Hydrolase/PRTase-associated"/>
</dbReference>
<reference evidence="1 2" key="1">
    <citation type="submission" date="2021-06" db="EMBL/GenBank/DDBJ databases">
        <authorList>
            <person name="Sun Q."/>
            <person name="Li D."/>
        </authorList>
    </citation>
    <scope>NUCLEOTIDE SEQUENCE [LARGE SCALE GENOMIC DNA]</scope>
    <source>
        <strain evidence="1 2">MSJ-1</strain>
    </source>
</reference>
<dbReference type="Pfam" id="PF05139">
    <property type="entry name" value="Erythro_esteras"/>
    <property type="match status" value="1"/>
</dbReference>
<protein>
    <submittedName>
        <fullName evidence="1">Erythromycin esterase family protein</fullName>
    </submittedName>
</protein>
<keyword evidence="2" id="KW-1185">Reference proteome</keyword>
<sequence length="423" mass="48970">MLRKFIKGFLIFILSVFVLIAVADFLWINIPKVQARKNIDDINLYARDIDEINLDENVKIVGLGEATHGNSDFQDLKLEVLKTLVEKNNLKSFAIEADFGEGMVINDYIHGDKKDENISKVFSFNIYHTKEMNDLINWMFDYNQNAKDEDKISFYGFDMQNPEKSISLILKFAKENNILKDKNLDERFSFITEEKYSIEKLKENEEILKEIKSNVDTLSSNDARLISRAITNVLDSIKYYGIDFNDYVKANNFRDKYMAENVNWIGDFEKSKGNNLIMISGHNGHIGKKSNFYKTMGANLKDIYKDDYFIIGTDFYKTIVNINEIVEGRSRSNHSFTSADPLAYSARKFNGKYYLDFSNVKEGDTHKIINSKINMGSLGEGYSWVMKLMPTSYRIKEKPADLYDAMIFIYYAKPINVIEQKGD</sequence>
<dbReference type="EMBL" id="JAHLQO010000001">
    <property type="protein sequence ID" value="MBU5668564.1"/>
    <property type="molecule type" value="Genomic_DNA"/>
</dbReference>
<comment type="caution">
    <text evidence="1">The sequence shown here is derived from an EMBL/GenBank/DDBJ whole genome shotgun (WGS) entry which is preliminary data.</text>
</comment>